<feature type="region of interest" description="Disordered" evidence="1">
    <location>
        <begin position="111"/>
        <end position="140"/>
    </location>
</feature>
<dbReference type="Gene3D" id="3.40.630.30">
    <property type="match status" value="1"/>
</dbReference>
<dbReference type="EMBL" id="MN739730">
    <property type="protein sequence ID" value="QHT23290.1"/>
    <property type="molecule type" value="Genomic_DNA"/>
</dbReference>
<sequence length="140" mass="16205">MKQDDIVIYITESTNIKILGACSISIYHTNIDINSICVPPTNSDVGIKKRIGSLLLNKIKELAQNILSVTRILVTFSSNSTVKDFYIKNNFTETDERLNNVMIFRVREGGRRRRKTNNKRKTKQRNQKTRKFKRTSTNQP</sequence>
<dbReference type="SUPFAM" id="SSF55729">
    <property type="entry name" value="Acyl-CoA N-acyltransferases (Nat)"/>
    <property type="match status" value="1"/>
</dbReference>
<evidence type="ECO:0008006" key="3">
    <source>
        <dbReference type="Google" id="ProtNLM"/>
    </source>
</evidence>
<name>A0A6C0E3X9_9ZZZZ</name>
<feature type="compositionally biased region" description="Basic residues" evidence="1">
    <location>
        <begin position="111"/>
        <end position="134"/>
    </location>
</feature>
<organism evidence="2">
    <name type="scientific">viral metagenome</name>
    <dbReference type="NCBI Taxonomy" id="1070528"/>
    <lineage>
        <taxon>unclassified sequences</taxon>
        <taxon>metagenomes</taxon>
        <taxon>organismal metagenomes</taxon>
    </lineage>
</organism>
<dbReference type="InterPro" id="IPR016181">
    <property type="entry name" value="Acyl_CoA_acyltransferase"/>
</dbReference>
<evidence type="ECO:0000313" key="2">
    <source>
        <dbReference type="EMBL" id="QHT23290.1"/>
    </source>
</evidence>
<accession>A0A6C0E3X9</accession>
<protein>
    <recommendedName>
        <fullName evidence="3">N-acetyltransferase domain-containing protein</fullName>
    </recommendedName>
</protein>
<dbReference type="AlphaFoldDB" id="A0A6C0E3X9"/>
<evidence type="ECO:0000256" key="1">
    <source>
        <dbReference type="SAM" id="MobiDB-lite"/>
    </source>
</evidence>
<proteinExistence type="predicted"/>
<reference evidence="2" key="1">
    <citation type="journal article" date="2020" name="Nature">
        <title>Giant virus diversity and host interactions through global metagenomics.</title>
        <authorList>
            <person name="Schulz F."/>
            <person name="Roux S."/>
            <person name="Paez-Espino D."/>
            <person name="Jungbluth S."/>
            <person name="Walsh D.A."/>
            <person name="Denef V.J."/>
            <person name="McMahon K.D."/>
            <person name="Konstantinidis K.T."/>
            <person name="Eloe-Fadrosh E.A."/>
            <person name="Kyrpides N.C."/>
            <person name="Woyke T."/>
        </authorList>
    </citation>
    <scope>NUCLEOTIDE SEQUENCE</scope>
    <source>
        <strain evidence="2">GVMAG-M-3300023179-116</strain>
    </source>
</reference>